<dbReference type="AlphaFoldDB" id="A0AAW8M283"/>
<dbReference type="Pfam" id="PF25872">
    <property type="entry name" value="HTH_77"/>
    <property type="match status" value="1"/>
</dbReference>
<dbReference type="PROSITE" id="PS51755">
    <property type="entry name" value="OMPR_PHOB"/>
    <property type="match status" value="1"/>
</dbReference>
<dbReference type="Gene3D" id="1.10.10.10">
    <property type="entry name" value="Winged helix-like DNA-binding domain superfamily/Winged helix DNA-binding domain"/>
    <property type="match status" value="1"/>
</dbReference>
<dbReference type="InterPro" id="IPR027417">
    <property type="entry name" value="P-loop_NTPase"/>
</dbReference>
<dbReference type="SUPFAM" id="SSF52540">
    <property type="entry name" value="P-loop containing nucleoside triphosphate hydrolases"/>
    <property type="match status" value="1"/>
</dbReference>
<dbReference type="SUPFAM" id="SSF46894">
    <property type="entry name" value="C-terminal effector domain of the bipartite response regulators"/>
    <property type="match status" value="1"/>
</dbReference>
<dbReference type="InterPro" id="IPR001867">
    <property type="entry name" value="OmpR/PhoB-type_DNA-bd"/>
</dbReference>
<dbReference type="Pfam" id="PF13401">
    <property type="entry name" value="AAA_22"/>
    <property type="match status" value="1"/>
</dbReference>
<dbReference type="PANTHER" id="PTHR47691:SF3">
    <property type="entry name" value="HTH-TYPE TRANSCRIPTIONAL REGULATOR RV0890C-RELATED"/>
    <property type="match status" value="1"/>
</dbReference>
<proteinExistence type="predicted"/>
<comment type="caution">
    <text evidence="4">The sequence shown here is derived from an EMBL/GenBank/DDBJ whole genome shotgun (WGS) entry which is preliminary data.</text>
</comment>
<sequence length="910" mass="99834">MTIYRFGEFELDPGQRRLSKGEAAIRIGARAFDVLTCLLEKAGTVVTKEEIIRTVWPSTYVDEASLRVHMVALRKAIYDGEQTLCIESIPGLGYKFAKPVSTITDDSSASTAPTTRYGLPATVVRLIGRDEFLAHSVELMRSMRLMTITGPGGIGKTSAAIEIARSLATENNSVVFLDLAALSNGELIVSHLASSLGLSVFSSDPMPGIVQALGNSRTVLVFDNCEHLIDSCAGVIDRLLQLTPSTSVIATSREPLRIASEKVRLLPSLEVPKKDDLPSACHDFSALELFNERLIFATGQNGLTEMKDISIAADIVRRLDGIPLAIELAASRVAGLGLQNTASSLSDPINTLWRGRRTAPPRQQTLRATIEWSYNLLTTEERLLLNCLSVFAGPFTGDAAWSIARDFLDRETFSDALSALRSKSLVSTSRGDGRLRLLEMTRAFARRQLNAGEFAEACGLSHARWVGAELEHAKAGWRNLDKFEWLQAHGDLINDIRAALDWCFDTGQRKLCFEITAASHILWTQLGLMNEQLKVVERAMALMETTANVDPLIETQLRSTLGLVLFHVRGLRADQQALREFEKAAEIAETIGDHVEIVRAHSGRCAIITTQGRYAEAAEIALQLESKFGKLAHGASSRILAMNTHFLGQHEKTHQLCTLAVEATRGPIGRTLTSGAGFDQKTVALMLMAKTSWIQGFSQRAISLADEAIAEALNLDDAISICLAIYVSAFPVYFGLGEFQVARHHLALLRELSTKHSMFRSQLWADAFELLFPESNATTRQFETAFVGDTNGSRLETVITLAGERCGADLVDWALAGDAGWCRPELLRIKGDIVRHSDPAMARDLYSQAIAGAITQKSPLWQLRAANSNAEWLQDDERSTSKRMIEAALKAFPEAPPRIELQTAERLLAL</sequence>
<dbReference type="InterPro" id="IPR011990">
    <property type="entry name" value="TPR-like_helical_dom_sf"/>
</dbReference>
<dbReference type="GO" id="GO:0000160">
    <property type="term" value="P:phosphorelay signal transduction system"/>
    <property type="evidence" value="ECO:0007669"/>
    <property type="project" value="InterPro"/>
</dbReference>
<protein>
    <submittedName>
        <fullName evidence="4">ATPase/DNA-binding winged helix-turn-helix (WHTH) protein</fullName>
    </submittedName>
</protein>
<dbReference type="InterPro" id="IPR003593">
    <property type="entry name" value="AAA+_ATPase"/>
</dbReference>
<dbReference type="PRINTS" id="PR00364">
    <property type="entry name" value="DISEASERSIST"/>
</dbReference>
<dbReference type="InterPro" id="IPR049945">
    <property type="entry name" value="AAA_22"/>
</dbReference>
<dbReference type="PANTHER" id="PTHR47691">
    <property type="entry name" value="REGULATOR-RELATED"/>
    <property type="match status" value="1"/>
</dbReference>
<dbReference type="Proteomes" id="UP001265315">
    <property type="component" value="Unassembled WGS sequence"/>
</dbReference>
<dbReference type="InterPro" id="IPR016032">
    <property type="entry name" value="Sig_transdc_resp-reg_C-effctor"/>
</dbReference>
<evidence type="ECO:0000259" key="3">
    <source>
        <dbReference type="PROSITE" id="PS51755"/>
    </source>
</evidence>
<dbReference type="EMBL" id="JAVDSW010000008">
    <property type="protein sequence ID" value="MDR6705263.1"/>
    <property type="molecule type" value="Genomic_DNA"/>
</dbReference>
<dbReference type="SMART" id="SM00382">
    <property type="entry name" value="AAA"/>
    <property type="match status" value="1"/>
</dbReference>
<dbReference type="RefSeq" id="WP_129565178.1">
    <property type="nucleotide sequence ID" value="NZ_JAGIPD010000006.1"/>
</dbReference>
<gene>
    <name evidence="4" type="ORF">J2W61_005138</name>
</gene>
<dbReference type="InterPro" id="IPR036388">
    <property type="entry name" value="WH-like_DNA-bd_sf"/>
</dbReference>
<evidence type="ECO:0000256" key="1">
    <source>
        <dbReference type="ARBA" id="ARBA00023125"/>
    </source>
</evidence>
<dbReference type="GO" id="GO:0003677">
    <property type="term" value="F:DNA binding"/>
    <property type="evidence" value="ECO:0007669"/>
    <property type="project" value="UniProtKB-UniRule"/>
</dbReference>
<dbReference type="InterPro" id="IPR058852">
    <property type="entry name" value="HTH_77"/>
</dbReference>
<keyword evidence="1 2" id="KW-0238">DNA-binding</keyword>
<feature type="DNA-binding region" description="OmpR/PhoB-type" evidence="2">
    <location>
        <begin position="1"/>
        <end position="98"/>
    </location>
</feature>
<dbReference type="Pfam" id="PF00486">
    <property type="entry name" value="Trans_reg_C"/>
    <property type="match status" value="1"/>
</dbReference>
<name>A0AAW8M283_AGRTU</name>
<evidence type="ECO:0000313" key="5">
    <source>
        <dbReference type="Proteomes" id="UP001265315"/>
    </source>
</evidence>
<reference evidence="4" key="1">
    <citation type="submission" date="2023-07" db="EMBL/GenBank/DDBJ databases">
        <title>Sorghum-associated microbial communities from plants grown in Nebraska, USA.</title>
        <authorList>
            <person name="Schachtman D."/>
        </authorList>
    </citation>
    <scope>NUCLEOTIDE SEQUENCE</scope>
    <source>
        <strain evidence="4">1457</strain>
    </source>
</reference>
<dbReference type="CDD" id="cd00383">
    <property type="entry name" value="trans_reg_C"/>
    <property type="match status" value="1"/>
</dbReference>
<dbReference type="Gene3D" id="1.25.40.10">
    <property type="entry name" value="Tetratricopeptide repeat domain"/>
    <property type="match status" value="1"/>
</dbReference>
<feature type="domain" description="OmpR/PhoB-type" evidence="3">
    <location>
        <begin position="1"/>
        <end position="98"/>
    </location>
</feature>
<evidence type="ECO:0000313" key="4">
    <source>
        <dbReference type="EMBL" id="MDR6705263.1"/>
    </source>
</evidence>
<organism evidence="4 5">
    <name type="scientific">Agrobacterium tumefaciens</name>
    <dbReference type="NCBI Taxonomy" id="358"/>
    <lineage>
        <taxon>Bacteria</taxon>
        <taxon>Pseudomonadati</taxon>
        <taxon>Pseudomonadota</taxon>
        <taxon>Alphaproteobacteria</taxon>
        <taxon>Hyphomicrobiales</taxon>
        <taxon>Rhizobiaceae</taxon>
        <taxon>Rhizobium/Agrobacterium group</taxon>
        <taxon>Agrobacterium</taxon>
        <taxon>Agrobacterium tumefaciens complex</taxon>
    </lineage>
</organism>
<dbReference type="GO" id="GO:0016887">
    <property type="term" value="F:ATP hydrolysis activity"/>
    <property type="evidence" value="ECO:0007669"/>
    <property type="project" value="InterPro"/>
</dbReference>
<evidence type="ECO:0000256" key="2">
    <source>
        <dbReference type="PROSITE-ProRule" id="PRU01091"/>
    </source>
</evidence>
<dbReference type="Gene3D" id="3.40.50.300">
    <property type="entry name" value="P-loop containing nucleotide triphosphate hydrolases"/>
    <property type="match status" value="1"/>
</dbReference>
<dbReference type="GO" id="GO:0006355">
    <property type="term" value="P:regulation of DNA-templated transcription"/>
    <property type="evidence" value="ECO:0007669"/>
    <property type="project" value="InterPro"/>
</dbReference>
<accession>A0AAW8M283</accession>
<dbReference type="SMART" id="SM00862">
    <property type="entry name" value="Trans_reg_C"/>
    <property type="match status" value="1"/>
</dbReference>
<dbReference type="SUPFAM" id="SSF48452">
    <property type="entry name" value="TPR-like"/>
    <property type="match status" value="1"/>
</dbReference>